<evidence type="ECO:0000313" key="5">
    <source>
        <dbReference type="Proteomes" id="UP000289738"/>
    </source>
</evidence>
<comment type="caution">
    <text evidence="4">The sequence shown here is derived from an EMBL/GenBank/DDBJ whole genome shotgun (WGS) entry which is preliminary data.</text>
</comment>
<accession>A0A445BPI1</accession>
<evidence type="ECO:0000256" key="2">
    <source>
        <dbReference type="SAM" id="Phobius"/>
    </source>
</evidence>
<dbReference type="GO" id="GO:0006281">
    <property type="term" value="P:DNA repair"/>
    <property type="evidence" value="ECO:0007669"/>
    <property type="project" value="UniProtKB-KW"/>
</dbReference>
<dbReference type="InterPro" id="IPR027417">
    <property type="entry name" value="P-loop_NTPase"/>
</dbReference>
<keyword evidence="1" id="KW-0547">Nucleotide-binding</keyword>
<dbReference type="GO" id="GO:0016887">
    <property type="term" value="F:ATP hydrolysis activity"/>
    <property type="evidence" value="ECO:0007669"/>
    <property type="project" value="RHEA"/>
</dbReference>
<feature type="transmembrane region" description="Helical" evidence="2">
    <location>
        <begin position="281"/>
        <end position="303"/>
    </location>
</feature>
<dbReference type="GO" id="GO:0000723">
    <property type="term" value="P:telomere maintenance"/>
    <property type="evidence" value="ECO:0007669"/>
    <property type="project" value="InterPro"/>
</dbReference>
<keyword evidence="1" id="KW-0067">ATP-binding</keyword>
<organism evidence="4 5">
    <name type="scientific">Arachis hypogaea</name>
    <name type="common">Peanut</name>
    <dbReference type="NCBI Taxonomy" id="3818"/>
    <lineage>
        <taxon>Eukaryota</taxon>
        <taxon>Viridiplantae</taxon>
        <taxon>Streptophyta</taxon>
        <taxon>Embryophyta</taxon>
        <taxon>Tracheophyta</taxon>
        <taxon>Spermatophyta</taxon>
        <taxon>Magnoliopsida</taxon>
        <taxon>eudicotyledons</taxon>
        <taxon>Gunneridae</taxon>
        <taxon>Pentapetalae</taxon>
        <taxon>rosids</taxon>
        <taxon>fabids</taxon>
        <taxon>Fabales</taxon>
        <taxon>Fabaceae</taxon>
        <taxon>Papilionoideae</taxon>
        <taxon>50 kb inversion clade</taxon>
        <taxon>dalbergioids sensu lato</taxon>
        <taxon>Dalbergieae</taxon>
        <taxon>Pterocarpus clade</taxon>
        <taxon>Arachis</taxon>
    </lineage>
</organism>
<dbReference type="InterPro" id="IPR010285">
    <property type="entry name" value="DNA_helicase_pif1-like_DEAD"/>
</dbReference>
<keyword evidence="1" id="KW-0234">DNA repair</keyword>
<keyword evidence="1" id="KW-0227">DNA damage</keyword>
<dbReference type="STRING" id="3818.A0A445BPI1"/>
<gene>
    <name evidence="4" type="ORF">Ahy_A09g046324</name>
</gene>
<dbReference type="Gene3D" id="3.40.50.300">
    <property type="entry name" value="P-loop containing nucleotide triphosphate hydrolases"/>
    <property type="match status" value="1"/>
</dbReference>
<comment type="cofactor">
    <cofactor evidence="1">
        <name>Mg(2+)</name>
        <dbReference type="ChEBI" id="CHEBI:18420"/>
    </cofactor>
</comment>
<keyword evidence="2" id="KW-0812">Transmembrane</keyword>
<dbReference type="EC" id="5.6.2.3" evidence="1"/>
<keyword evidence="2" id="KW-0472">Membrane</keyword>
<evidence type="ECO:0000313" key="4">
    <source>
        <dbReference type="EMBL" id="RYR40579.1"/>
    </source>
</evidence>
<dbReference type="GO" id="GO:0043139">
    <property type="term" value="F:5'-3' DNA helicase activity"/>
    <property type="evidence" value="ECO:0007669"/>
    <property type="project" value="UniProtKB-EC"/>
</dbReference>
<name>A0A445BPI1_ARAHY</name>
<dbReference type="GO" id="GO:0006310">
    <property type="term" value="P:DNA recombination"/>
    <property type="evidence" value="ECO:0007669"/>
    <property type="project" value="UniProtKB-KW"/>
</dbReference>
<protein>
    <recommendedName>
        <fullName evidence="1">ATP-dependent DNA helicase</fullName>
        <ecNumber evidence="1">5.6.2.3</ecNumber>
    </recommendedName>
</protein>
<comment type="similarity">
    <text evidence="1">Belongs to the helicase family.</text>
</comment>
<keyword evidence="5" id="KW-1185">Reference proteome</keyword>
<reference evidence="4 5" key="1">
    <citation type="submission" date="2019-01" db="EMBL/GenBank/DDBJ databases">
        <title>Sequencing of cultivated peanut Arachis hypogaea provides insights into genome evolution and oil improvement.</title>
        <authorList>
            <person name="Chen X."/>
        </authorList>
    </citation>
    <scope>NUCLEOTIDE SEQUENCE [LARGE SCALE GENOMIC DNA]</scope>
    <source>
        <strain evidence="5">cv. Fuhuasheng</strain>
        <tissue evidence="4">Leaves</tissue>
    </source>
</reference>
<feature type="domain" description="DNA helicase Pif1-like DEAD-box helicase" evidence="3">
    <location>
        <begin position="382"/>
        <end position="574"/>
    </location>
</feature>
<dbReference type="AlphaFoldDB" id="A0A445BPI1"/>
<dbReference type="Proteomes" id="UP000289738">
    <property type="component" value="Chromosome A09"/>
</dbReference>
<keyword evidence="1" id="KW-0233">DNA recombination</keyword>
<dbReference type="SUPFAM" id="SSF52540">
    <property type="entry name" value="P-loop containing nucleoside triphosphate hydrolases"/>
    <property type="match status" value="1"/>
</dbReference>
<dbReference type="GO" id="GO:0005524">
    <property type="term" value="F:ATP binding"/>
    <property type="evidence" value="ECO:0007669"/>
    <property type="project" value="UniProtKB-KW"/>
</dbReference>
<comment type="catalytic activity">
    <reaction evidence="1">
        <text>ATP + H2O = ADP + phosphate + H(+)</text>
        <dbReference type="Rhea" id="RHEA:13065"/>
        <dbReference type="ChEBI" id="CHEBI:15377"/>
        <dbReference type="ChEBI" id="CHEBI:15378"/>
        <dbReference type="ChEBI" id="CHEBI:30616"/>
        <dbReference type="ChEBI" id="CHEBI:43474"/>
        <dbReference type="ChEBI" id="CHEBI:456216"/>
        <dbReference type="EC" id="5.6.2.3"/>
    </reaction>
</comment>
<dbReference type="PANTHER" id="PTHR10492">
    <property type="match status" value="1"/>
</dbReference>
<proteinExistence type="inferred from homology"/>
<dbReference type="Pfam" id="PF05970">
    <property type="entry name" value="PIF1"/>
    <property type="match status" value="1"/>
</dbReference>
<evidence type="ECO:0000256" key="1">
    <source>
        <dbReference type="RuleBase" id="RU363044"/>
    </source>
</evidence>
<sequence>MDNRNVVPYNAYLLMSYQAHVNVEYCNKSNNAIKYLFKYVNKGLDRVAVGVTKEASRREDAQVIDEIKQFYDCRYLPACEAVWRTLAYDIHQRWPSVIRLTFHLPREQNIIFKDDDDLEETVEEKEGKCTMFLAWMEANKKFESGQILTYAEFSNQFVYDRKAREWHPRKRGYSVGMLNYVPPSTSDIYYMRILLAVQRDCTTYEFIRTVKGITYSTFQDACYSMRLLCDDREFITAINELLLLISNSVRNLERVWNATWTLLADRILYERRKVLKNQDCLIIFIFINNINSFILKLLIKYFIKPSCAFARLNMTNDKLKNLCLIEIETILNSNVRSLRDYQLMPYPEMSDVHLFQNKLIEEELAYDTNELTHTNLYTEQKMTHEKMLVFDEILNAVITNSGSFYFIYGHGGCGKTFIWISLSFAIQFRGKIVLNVASSGISSLLLPGSRMAHFRFSIPVIITDGSTCNINHDSLKAELLIQSSLIIWDEAPMLNKMCFEILDQTLMDLMSITNQHKTHQPFGGKVVVLGGDFRQILPVIPKRSRHDILTSAINSSHLWSFCKVLKLHTNMRLLMFFFRSR</sequence>
<keyword evidence="2" id="KW-1133">Transmembrane helix</keyword>
<keyword evidence="1" id="KW-0347">Helicase</keyword>
<keyword evidence="1" id="KW-0378">Hydrolase</keyword>
<dbReference type="EMBL" id="SDMP01000009">
    <property type="protein sequence ID" value="RYR40579.1"/>
    <property type="molecule type" value="Genomic_DNA"/>
</dbReference>
<evidence type="ECO:0000259" key="3">
    <source>
        <dbReference type="Pfam" id="PF05970"/>
    </source>
</evidence>
<dbReference type="PANTHER" id="PTHR10492:SF74">
    <property type="entry name" value="ATP-DEPENDENT DNA HELICASE"/>
    <property type="match status" value="1"/>
</dbReference>